<protein>
    <submittedName>
        <fullName evidence="2">Uncharacterized protein</fullName>
    </submittedName>
</protein>
<sequence length="242" mass="26965">MTTTLIKHSTPKNNPKHKMRRTSLAWCIIVLFLTYSQVNATSSNQRSTTTTTTQRILKTQAELDTLFFDIDDEESSQDHDHDTSSPTEQDEITEESAETEGSSSTRCVALTECTLCGVGAGDEEACDTTGRHQLFECAVRGKEKRHDIYKSCSRTASDEQFLLIRMQLLCVTLGCIALMNVRKQKMKNSSLFDQRRRRNNAVVPNTHATAGSESKIKYTPLKSEEVVIGGRDVHEGGDGDLV</sequence>
<reference evidence="2" key="1">
    <citation type="submission" date="2021-01" db="EMBL/GenBank/DDBJ databases">
        <authorList>
            <person name="Corre E."/>
            <person name="Pelletier E."/>
            <person name="Niang G."/>
            <person name="Scheremetjew M."/>
            <person name="Finn R."/>
            <person name="Kale V."/>
            <person name="Holt S."/>
            <person name="Cochrane G."/>
            <person name="Meng A."/>
            <person name="Brown T."/>
            <person name="Cohen L."/>
        </authorList>
    </citation>
    <scope>NUCLEOTIDE SEQUENCE</scope>
    <source>
        <strain evidence="2">Pop2</strain>
    </source>
</reference>
<evidence type="ECO:0000313" key="2">
    <source>
        <dbReference type="EMBL" id="CAD9339728.1"/>
    </source>
</evidence>
<gene>
    <name evidence="2" type="ORF">DBRI1063_LOCUS15927</name>
</gene>
<proteinExistence type="predicted"/>
<name>A0A7S1ZI32_9STRA</name>
<accession>A0A7S1ZI32</accession>
<organism evidence="2">
    <name type="scientific">Ditylum brightwellii</name>
    <dbReference type="NCBI Taxonomy" id="49249"/>
    <lineage>
        <taxon>Eukaryota</taxon>
        <taxon>Sar</taxon>
        <taxon>Stramenopiles</taxon>
        <taxon>Ochrophyta</taxon>
        <taxon>Bacillariophyta</taxon>
        <taxon>Mediophyceae</taxon>
        <taxon>Lithodesmiophycidae</taxon>
        <taxon>Lithodesmiales</taxon>
        <taxon>Lithodesmiaceae</taxon>
        <taxon>Ditylum</taxon>
    </lineage>
</organism>
<dbReference type="AlphaFoldDB" id="A0A7S1ZI32"/>
<feature type="compositionally biased region" description="Acidic residues" evidence="1">
    <location>
        <begin position="88"/>
        <end position="98"/>
    </location>
</feature>
<dbReference type="EMBL" id="HBGN01024881">
    <property type="protein sequence ID" value="CAD9339728.1"/>
    <property type="molecule type" value="Transcribed_RNA"/>
</dbReference>
<evidence type="ECO:0000256" key="1">
    <source>
        <dbReference type="SAM" id="MobiDB-lite"/>
    </source>
</evidence>
<feature type="region of interest" description="Disordered" evidence="1">
    <location>
        <begin position="74"/>
        <end position="103"/>
    </location>
</feature>